<comment type="caution">
    <text evidence="8">The sequence shown here is derived from an EMBL/GenBank/DDBJ whole genome shotgun (WGS) entry which is preliminary data.</text>
</comment>
<dbReference type="InterPro" id="IPR004839">
    <property type="entry name" value="Aminotransferase_I/II_large"/>
</dbReference>
<evidence type="ECO:0000259" key="7">
    <source>
        <dbReference type="Pfam" id="PF00155"/>
    </source>
</evidence>
<evidence type="ECO:0000313" key="8">
    <source>
        <dbReference type="EMBL" id="RIY34151.1"/>
    </source>
</evidence>
<gene>
    <name evidence="8" type="ORF">CKF54_01595</name>
</gene>
<dbReference type="AlphaFoldDB" id="A0A3A1Y9C8"/>
<evidence type="ECO:0000256" key="2">
    <source>
        <dbReference type="ARBA" id="ARBA00007441"/>
    </source>
</evidence>
<evidence type="ECO:0000256" key="6">
    <source>
        <dbReference type="ARBA" id="ARBA00026106"/>
    </source>
</evidence>
<dbReference type="Gene3D" id="3.40.640.10">
    <property type="entry name" value="Type I PLP-dependent aspartate aminotransferase-like (Major domain)"/>
    <property type="match status" value="1"/>
</dbReference>
<dbReference type="OrthoDB" id="9803354at2"/>
<dbReference type="PANTHER" id="PTHR43488">
    <property type="entry name" value="GLUTAMATE-PYRUVATE AMINOTRANSFERASE ALAA"/>
    <property type="match status" value="1"/>
</dbReference>
<comment type="cofactor">
    <cofactor evidence="1">
        <name>pyridoxal 5'-phosphate</name>
        <dbReference type="ChEBI" id="CHEBI:597326"/>
    </cofactor>
</comment>
<dbReference type="CDD" id="cd00609">
    <property type="entry name" value="AAT_like"/>
    <property type="match status" value="1"/>
</dbReference>
<dbReference type="EC" id="2.6.1.2" evidence="6"/>
<evidence type="ECO:0000256" key="1">
    <source>
        <dbReference type="ARBA" id="ARBA00001933"/>
    </source>
</evidence>
<dbReference type="InterPro" id="IPR015422">
    <property type="entry name" value="PyrdxlP-dep_Trfase_small"/>
</dbReference>
<comment type="similarity">
    <text evidence="2">Belongs to the class-I pyridoxal-phosphate-dependent aminotransferase family.</text>
</comment>
<dbReference type="EMBL" id="NRHC01000016">
    <property type="protein sequence ID" value="RIY34151.1"/>
    <property type="molecule type" value="Genomic_DNA"/>
</dbReference>
<dbReference type="Proteomes" id="UP000265691">
    <property type="component" value="Unassembled WGS sequence"/>
</dbReference>
<evidence type="ECO:0000256" key="4">
    <source>
        <dbReference type="ARBA" id="ARBA00022679"/>
    </source>
</evidence>
<evidence type="ECO:0000256" key="5">
    <source>
        <dbReference type="ARBA" id="ARBA00022898"/>
    </source>
</evidence>
<dbReference type="GO" id="GO:0004021">
    <property type="term" value="F:L-alanine:2-oxoglutarate aminotransferase activity"/>
    <property type="evidence" value="ECO:0007669"/>
    <property type="project" value="UniProtKB-EC"/>
</dbReference>
<dbReference type="InterPro" id="IPR051926">
    <property type="entry name" value="Ala_Aminotransferase"/>
</dbReference>
<dbReference type="SUPFAM" id="SSF53383">
    <property type="entry name" value="PLP-dependent transferases"/>
    <property type="match status" value="1"/>
</dbReference>
<keyword evidence="4 8" id="KW-0808">Transferase</keyword>
<dbReference type="Gene3D" id="3.90.1150.10">
    <property type="entry name" value="Aspartate Aminotransferase, domain 1"/>
    <property type="match status" value="1"/>
</dbReference>
<evidence type="ECO:0000256" key="3">
    <source>
        <dbReference type="ARBA" id="ARBA00022576"/>
    </source>
</evidence>
<reference evidence="8 9" key="1">
    <citation type="submission" date="2017-08" db="EMBL/GenBank/DDBJ databases">
        <title>Reclassification of Bisgaard taxon 37 and 44.</title>
        <authorList>
            <person name="Christensen H."/>
        </authorList>
    </citation>
    <scope>NUCLEOTIDE SEQUENCE [LARGE SCALE GENOMIC DNA]</scope>
    <source>
        <strain evidence="8 9">B96_3</strain>
    </source>
</reference>
<sequence>MWDKFKQPAAHLDGVSYEIRGPLLIEANRLESLGNRILKLNIGNPAVFGFEVPEVFNKTLQECLFKHHGYCDSKGHVEARKAILEYNHKLGIGTDINDINRVYVGNGVSELILLVTNALCDAGSEILVPTPDYPLWSAAVNLAGGKAVYYRCDPNNKWQPDIKDIEAKINENTKAIVLINPNNPTGQVYSRQVLEEVVALAVKHEIMILSDEIYDRILYDKAQHVPVASLSDQALVITFNGASKANRLCGYRLGWMFLSGPFEQAKGFVSGLDKLTSMRLCSVSPFQAIIKECLTDDTSIYDLTSPGGRLYEQRTLLVDRINQIDGLSCENVEGALYAFVKIDLSKFTFKDDLDFAQKLLSEEHVLVVHGQGFNWKDKDHFRIVFLPDVKQLEEAVNAIARLCDRYRVK</sequence>
<keyword evidence="5" id="KW-0663">Pyridoxal phosphate</keyword>
<dbReference type="RefSeq" id="WP_119524532.1">
    <property type="nucleotide sequence ID" value="NZ_NRHC01000016.1"/>
</dbReference>
<name>A0A3A1Y9C8_9GAMM</name>
<keyword evidence="9" id="KW-1185">Reference proteome</keyword>
<protein>
    <recommendedName>
        <fullName evidence="6">alanine transaminase</fullName>
        <ecNumber evidence="6">2.6.1.2</ecNumber>
    </recommendedName>
</protein>
<dbReference type="InterPro" id="IPR015424">
    <property type="entry name" value="PyrdxlP-dep_Trfase"/>
</dbReference>
<proteinExistence type="inferred from homology"/>
<dbReference type="PANTHER" id="PTHR43488:SF2">
    <property type="entry name" value="GLUTAMATE-PYRUVATE AMINOTRANSFERASE ALAA"/>
    <property type="match status" value="1"/>
</dbReference>
<dbReference type="InterPro" id="IPR015421">
    <property type="entry name" value="PyrdxlP-dep_Trfase_major"/>
</dbReference>
<evidence type="ECO:0000313" key="9">
    <source>
        <dbReference type="Proteomes" id="UP000265691"/>
    </source>
</evidence>
<keyword evidence="3 8" id="KW-0032">Aminotransferase</keyword>
<dbReference type="GO" id="GO:0030170">
    <property type="term" value="F:pyridoxal phosphate binding"/>
    <property type="evidence" value="ECO:0007669"/>
    <property type="project" value="InterPro"/>
</dbReference>
<organism evidence="8 9">
    <name type="scientific">Psittacicella hinzii</name>
    <dbReference type="NCBI Taxonomy" id="2028575"/>
    <lineage>
        <taxon>Bacteria</taxon>
        <taxon>Pseudomonadati</taxon>
        <taxon>Pseudomonadota</taxon>
        <taxon>Gammaproteobacteria</taxon>
        <taxon>Pasteurellales</taxon>
        <taxon>Psittacicellaceae</taxon>
        <taxon>Psittacicella</taxon>
    </lineage>
</organism>
<feature type="domain" description="Aminotransferase class I/classII large" evidence="7">
    <location>
        <begin position="37"/>
        <end position="399"/>
    </location>
</feature>
<dbReference type="Pfam" id="PF00155">
    <property type="entry name" value="Aminotran_1_2"/>
    <property type="match status" value="1"/>
</dbReference>
<accession>A0A3A1Y9C8</accession>